<dbReference type="PANTHER" id="PTHR30478:SF0">
    <property type="entry name" value="BETA SLIDING CLAMP"/>
    <property type="match status" value="1"/>
</dbReference>
<comment type="subcellular location">
    <subcellularLocation>
        <location evidence="1">Cytoplasm</location>
    </subcellularLocation>
</comment>
<evidence type="ECO:0000256" key="1">
    <source>
        <dbReference type="ARBA" id="ARBA00004496"/>
    </source>
</evidence>
<dbReference type="Proteomes" id="UP000028668">
    <property type="component" value="Segment"/>
</dbReference>
<keyword evidence="6" id="KW-0235">DNA replication</keyword>
<name>A0A076GE84_BPMCO</name>
<organism evidence="9 10">
    <name type="scientific">Mycobacterium phage YungJamal</name>
    <dbReference type="NCBI Taxonomy" id="1505226"/>
    <lineage>
        <taxon>Viruses</taxon>
        <taxon>Duplodnaviria</taxon>
        <taxon>Heunggongvirae</taxon>
        <taxon>Uroviricota</taxon>
        <taxon>Caudoviricetes</taxon>
        <taxon>Corndogvirus</taxon>
        <taxon>Mycobacterium phage Corndog</taxon>
    </lineage>
</organism>
<dbReference type="GO" id="GO:0003887">
    <property type="term" value="F:DNA-directed DNA polymerase activity"/>
    <property type="evidence" value="ECO:0007669"/>
    <property type="project" value="UniProtKB-KW"/>
</dbReference>
<dbReference type="InterPro" id="IPR001001">
    <property type="entry name" value="DNA_polIII_beta"/>
</dbReference>
<evidence type="ECO:0000256" key="3">
    <source>
        <dbReference type="ARBA" id="ARBA00022490"/>
    </source>
</evidence>
<evidence type="ECO:0000256" key="8">
    <source>
        <dbReference type="ARBA" id="ARBA00023125"/>
    </source>
</evidence>
<keyword evidence="8" id="KW-0238">DNA-binding</keyword>
<dbReference type="Gene3D" id="3.70.10.10">
    <property type="match status" value="1"/>
</dbReference>
<evidence type="ECO:0000313" key="9">
    <source>
        <dbReference type="EMBL" id="AII28325.1"/>
    </source>
</evidence>
<evidence type="ECO:0000313" key="10">
    <source>
        <dbReference type="Proteomes" id="UP000028668"/>
    </source>
</evidence>
<keyword evidence="7" id="KW-0239">DNA-directed DNA polymerase</keyword>
<dbReference type="EMBL" id="KJ829260">
    <property type="protein sequence ID" value="AII28325.1"/>
    <property type="molecule type" value="Genomic_DNA"/>
</dbReference>
<gene>
    <name evidence="9" type="primary">86</name>
    <name evidence="9" type="ORF">PBI_YUNGJAMAL_86</name>
</gene>
<comment type="similarity">
    <text evidence="2">Belongs to the beta sliding clamp family.</text>
</comment>
<dbReference type="SUPFAM" id="SSF55979">
    <property type="entry name" value="DNA clamp"/>
    <property type="match status" value="1"/>
</dbReference>
<evidence type="ECO:0000256" key="4">
    <source>
        <dbReference type="ARBA" id="ARBA00022679"/>
    </source>
</evidence>
<reference evidence="9" key="1">
    <citation type="submission" date="2014-05" db="EMBL/GenBank/DDBJ databases">
        <authorList>
            <person name="Pacey E."/>
            <person name="Bowman C.A."/>
            <person name="Russell D.A."/>
            <person name="Pope W.H."/>
            <person name="Jacobs-Sera D."/>
            <person name="Hendrix R.W."/>
            <person name="Hatfull G.F."/>
        </authorList>
    </citation>
    <scope>NUCLEOTIDE SEQUENCE [LARGE SCALE GENOMIC DNA]</scope>
</reference>
<dbReference type="PANTHER" id="PTHR30478">
    <property type="entry name" value="DNA POLYMERASE III SUBUNIT BETA"/>
    <property type="match status" value="1"/>
</dbReference>
<dbReference type="CDD" id="cd00140">
    <property type="entry name" value="beta_clamp"/>
    <property type="match status" value="1"/>
</dbReference>
<evidence type="ECO:0000256" key="6">
    <source>
        <dbReference type="ARBA" id="ARBA00022705"/>
    </source>
</evidence>
<sequence>MRAEVMFGCSATLRGARLPVAWRRPWSRCSNPEHPRFPTREERRKMSRELKVRDDALTPEVAWLAKMSTGAAPASALIRVTALVGALVLRRTNMDLFQESVIPVEGAAQATVLVEAGKLLAGLKSVSGMLVLTVNDDELIIKSSDATVKVRAANVEYPIWPEFESTADQAIIGTSQLTQVLTSAGTDEALPQFMVVSFDAGQMVTTDRFRLSRINYGPSEFRAVAPTAALKAMSKSQGVVYVEPGKVGDADWIELSSAGRTVLAPMPQQDLFKWQHLIPKDPPVQVALSRRDLLDAAGGDEVTISVAPDAIRVTSHSEGVEVERTLKPLSIIKHELDGPLVVRMRSKYLNEALRGIDTGMLLMAGSAGNRPVVFQDVSESDLHLIMPVRIAG</sequence>
<keyword evidence="5" id="KW-0548">Nucleotidyltransferase</keyword>
<evidence type="ECO:0000256" key="5">
    <source>
        <dbReference type="ARBA" id="ARBA00022695"/>
    </source>
</evidence>
<keyword evidence="4" id="KW-0808">Transferase</keyword>
<proteinExistence type="inferred from homology"/>
<evidence type="ECO:0000256" key="7">
    <source>
        <dbReference type="ARBA" id="ARBA00022932"/>
    </source>
</evidence>
<dbReference type="InterPro" id="IPR046938">
    <property type="entry name" value="DNA_clamp_sf"/>
</dbReference>
<dbReference type="SMART" id="SM00480">
    <property type="entry name" value="POL3Bc"/>
    <property type="match status" value="1"/>
</dbReference>
<keyword evidence="3" id="KW-0963">Cytoplasm</keyword>
<evidence type="ECO:0000256" key="2">
    <source>
        <dbReference type="ARBA" id="ARBA00010752"/>
    </source>
</evidence>
<dbReference type="GO" id="GO:0003677">
    <property type="term" value="F:DNA binding"/>
    <property type="evidence" value="ECO:0007669"/>
    <property type="project" value="UniProtKB-KW"/>
</dbReference>
<accession>A0A076GE84</accession>
<dbReference type="GO" id="GO:0009360">
    <property type="term" value="C:DNA polymerase III complex"/>
    <property type="evidence" value="ECO:0007669"/>
    <property type="project" value="InterPro"/>
</dbReference>
<dbReference type="Gene3D" id="3.10.150.10">
    <property type="entry name" value="DNA Polymerase III, subunit A, domain 2"/>
    <property type="match status" value="1"/>
</dbReference>
<protein>
    <submittedName>
        <fullName evidence="9">DNA polymerase III beta subunit</fullName>
    </submittedName>
</protein>
<dbReference type="GO" id="GO:0006271">
    <property type="term" value="P:DNA strand elongation involved in DNA replication"/>
    <property type="evidence" value="ECO:0007669"/>
    <property type="project" value="TreeGrafter"/>
</dbReference>